<dbReference type="GO" id="GO:0016853">
    <property type="term" value="F:isomerase activity"/>
    <property type="evidence" value="ECO:0007669"/>
    <property type="project" value="UniProtKB-KW"/>
</dbReference>
<proteinExistence type="predicted"/>
<dbReference type="EMBL" id="FNCG01000002">
    <property type="protein sequence ID" value="SDG02847.1"/>
    <property type="molecule type" value="Genomic_DNA"/>
</dbReference>
<protein>
    <submittedName>
        <fullName evidence="2">Mannose-6-phosphate isomerase, cupin superfamily</fullName>
    </submittedName>
</protein>
<keyword evidence="3" id="KW-1185">Reference proteome</keyword>
<dbReference type="PANTHER" id="PTHR36440:SF1">
    <property type="entry name" value="PUTATIVE (AFU_ORTHOLOGUE AFUA_8G07350)-RELATED"/>
    <property type="match status" value="1"/>
</dbReference>
<evidence type="ECO:0000313" key="2">
    <source>
        <dbReference type="EMBL" id="SDG02847.1"/>
    </source>
</evidence>
<dbReference type="Proteomes" id="UP000199705">
    <property type="component" value="Unassembled WGS sequence"/>
</dbReference>
<dbReference type="InterPro" id="IPR014710">
    <property type="entry name" value="RmlC-like_jellyroll"/>
</dbReference>
<evidence type="ECO:0000313" key="3">
    <source>
        <dbReference type="Proteomes" id="UP000199705"/>
    </source>
</evidence>
<dbReference type="Gene3D" id="2.60.120.10">
    <property type="entry name" value="Jelly Rolls"/>
    <property type="match status" value="1"/>
</dbReference>
<dbReference type="SUPFAM" id="SSF51182">
    <property type="entry name" value="RmlC-like cupins"/>
    <property type="match status" value="1"/>
</dbReference>
<dbReference type="InterPro" id="IPR013096">
    <property type="entry name" value="Cupin_2"/>
</dbReference>
<dbReference type="RefSeq" id="WP_091162989.1">
    <property type="nucleotide sequence ID" value="NZ_FNCG01000002.1"/>
</dbReference>
<dbReference type="InterPro" id="IPR053146">
    <property type="entry name" value="QDO-like"/>
</dbReference>
<dbReference type="Pfam" id="PF07883">
    <property type="entry name" value="Cupin_2"/>
    <property type="match status" value="1"/>
</dbReference>
<evidence type="ECO:0000259" key="1">
    <source>
        <dbReference type="Pfam" id="PF07883"/>
    </source>
</evidence>
<accession>A0A1G7QWG4</accession>
<keyword evidence="2" id="KW-0413">Isomerase</keyword>
<dbReference type="InterPro" id="IPR011051">
    <property type="entry name" value="RmlC_Cupin_sf"/>
</dbReference>
<dbReference type="PANTHER" id="PTHR36440">
    <property type="entry name" value="PUTATIVE (AFU_ORTHOLOGUE AFUA_8G07350)-RELATED"/>
    <property type="match status" value="1"/>
</dbReference>
<dbReference type="STRING" id="551996.SAMN05192573_10251"/>
<name>A0A1G7QWG4_9SPHI</name>
<dbReference type="AlphaFoldDB" id="A0A1G7QWG4"/>
<reference evidence="3" key="1">
    <citation type="submission" date="2016-10" db="EMBL/GenBank/DDBJ databases">
        <authorList>
            <person name="Varghese N."/>
            <person name="Submissions S."/>
        </authorList>
    </citation>
    <scope>NUCLEOTIDE SEQUENCE [LARGE SCALE GENOMIC DNA]</scope>
    <source>
        <strain evidence="3">Gh-67</strain>
    </source>
</reference>
<gene>
    <name evidence="2" type="ORF">SAMN05192573_10251</name>
</gene>
<organism evidence="2 3">
    <name type="scientific">Mucilaginibacter gossypii</name>
    <dbReference type="NCBI Taxonomy" id="551996"/>
    <lineage>
        <taxon>Bacteria</taxon>
        <taxon>Pseudomonadati</taxon>
        <taxon>Bacteroidota</taxon>
        <taxon>Sphingobacteriia</taxon>
        <taxon>Sphingobacteriales</taxon>
        <taxon>Sphingobacteriaceae</taxon>
        <taxon>Mucilaginibacter</taxon>
    </lineage>
</organism>
<sequence>MKRNTFVRALMGAATFLAIPFDGVANNLFKTREKKGFKTDAGADRAQNPMHLFDGDTFYTKVSTRDTDGDMYVYESTRVKKGGPNLHVHYEQDEWWYILEGEFQIKVGDQLFHTKPGDSVFGPRGVPHTFTKIGDGAPAKMLITFQPAGKMEACFQALSDGLMKGKSEAELDAFRKEHGFERVGPPLDYYKKF</sequence>
<feature type="domain" description="Cupin type-2" evidence="1">
    <location>
        <begin position="83"/>
        <end position="144"/>
    </location>
</feature>